<dbReference type="Pfam" id="PF00069">
    <property type="entry name" value="Pkinase"/>
    <property type="match status" value="2"/>
</dbReference>
<dbReference type="InterPro" id="IPR011009">
    <property type="entry name" value="Kinase-like_dom_sf"/>
</dbReference>
<evidence type="ECO:0000256" key="6">
    <source>
        <dbReference type="ARBA" id="ARBA00022840"/>
    </source>
</evidence>
<feature type="domain" description="Protein kinase" evidence="11">
    <location>
        <begin position="12"/>
        <end position="295"/>
    </location>
</feature>
<accession>A0A8H3EMK0</accession>
<dbReference type="OrthoDB" id="10250725at2759"/>
<evidence type="ECO:0000256" key="5">
    <source>
        <dbReference type="ARBA" id="ARBA00022777"/>
    </source>
</evidence>
<dbReference type="PROSITE" id="PS50011">
    <property type="entry name" value="PROTEIN_KINASE_DOM"/>
    <property type="match status" value="1"/>
</dbReference>
<feature type="compositionally biased region" description="Acidic residues" evidence="10">
    <location>
        <begin position="531"/>
        <end position="540"/>
    </location>
</feature>
<dbReference type="CDD" id="cd08217">
    <property type="entry name" value="STKc_Nek2"/>
    <property type="match status" value="1"/>
</dbReference>
<keyword evidence="3" id="KW-0808">Transferase</keyword>
<dbReference type="PANTHER" id="PTHR44899">
    <property type="entry name" value="CAMK FAMILY PROTEIN KINASE"/>
    <property type="match status" value="1"/>
</dbReference>
<dbReference type="EMBL" id="CAJPDQ010000003">
    <property type="protein sequence ID" value="CAF9906812.1"/>
    <property type="molecule type" value="Genomic_DNA"/>
</dbReference>
<dbReference type="Gene3D" id="1.10.510.10">
    <property type="entry name" value="Transferase(Phosphotransferase) domain 1"/>
    <property type="match status" value="1"/>
</dbReference>
<dbReference type="AlphaFoldDB" id="A0A8H3EMK0"/>
<feature type="compositionally biased region" description="Polar residues" evidence="10">
    <location>
        <begin position="672"/>
        <end position="681"/>
    </location>
</feature>
<keyword evidence="5" id="KW-0418">Kinase</keyword>
<dbReference type="PANTHER" id="PTHR44899:SF3">
    <property type="entry name" value="SERINE_THREONINE-PROTEIN KINASE NEK1"/>
    <property type="match status" value="1"/>
</dbReference>
<gene>
    <name evidence="12" type="ORF">GOMPHAMPRED_004938</name>
</gene>
<sequence length="711" mass="79278">MAAATSAEADKYEILEKIGHGSFGIIRKVKRKTDGKIMCRKEINYVKMSLREREQLAAEFNILNSLRHENIVGYYQRDHLRDQQEVHLYMEYCGGGDLSMKIKEFRRNHQHPSEEYVWDIIGQLSSALYRCHNGEAAPAVEGNILGPPASPKKLRSKTQVMILHRDLKPENIFLGEDDSVKLGDFGLSKAMTQHDFTSTYVGTPYYMSPEICASEKYGWHSDVWAMGCIIYELCLGRPPFDAKTHFTLMQKIKDCRYDPLPDIYSKELKGLVSNCLQLNPLKRPTTGDIINIPIVRIMRKSREIVSIKKAVEVQKMQAAQKLAEVTTKNAELQALIAQTETNRQALVDKTRQETLETMRTEIDASLRREWEVKAQLEISKHCKLESDRLQQTFDTELEKRVAIEVALQLNAYKQSKRNKEQSAHVDTPPSSDLSRLSFDSPLVQQLPAPSLKKPTRTPFTRAKTQVVATDSPMDIQMTSPSPMCASLSLSPRRAAAMAGISVPSLAPSNLFANQAAARERWQPQLAYNTSSEDEEEEDVLPELPSPTATRGQQRILGATTGMDPFKSAKPAGSNRPEFRRQSTLPISTASSQPTIFGDGATSSTASYLPTPVSPTRKQNRLLTKAITTVSANVGAGAPGRTLVELNQARVANMSNIPRSSPVSHSRLDAEGTENNQPIASNSKDEPAVWDPDVDIDMPSPFLVRRGRGIMT</sequence>
<dbReference type="Proteomes" id="UP000664169">
    <property type="component" value="Unassembled WGS sequence"/>
</dbReference>
<feature type="compositionally biased region" description="Polar residues" evidence="10">
    <location>
        <begin position="654"/>
        <end position="663"/>
    </location>
</feature>
<evidence type="ECO:0000256" key="4">
    <source>
        <dbReference type="ARBA" id="ARBA00022741"/>
    </source>
</evidence>
<reference evidence="12" key="1">
    <citation type="submission" date="2021-03" db="EMBL/GenBank/DDBJ databases">
        <authorList>
            <person name="Tagirdzhanova G."/>
        </authorList>
    </citation>
    <scope>NUCLEOTIDE SEQUENCE</scope>
</reference>
<keyword evidence="4" id="KW-0547">Nucleotide-binding</keyword>
<evidence type="ECO:0000313" key="12">
    <source>
        <dbReference type="EMBL" id="CAF9906812.1"/>
    </source>
</evidence>
<feature type="region of interest" description="Disordered" evidence="10">
    <location>
        <begin position="414"/>
        <end position="436"/>
    </location>
</feature>
<feature type="region of interest" description="Disordered" evidence="10">
    <location>
        <begin position="654"/>
        <end position="693"/>
    </location>
</feature>
<dbReference type="EC" id="2.7.11.1" evidence="1"/>
<keyword evidence="9" id="KW-0175">Coiled coil</keyword>
<evidence type="ECO:0000256" key="10">
    <source>
        <dbReference type="SAM" id="MobiDB-lite"/>
    </source>
</evidence>
<dbReference type="SMART" id="SM00220">
    <property type="entry name" value="S_TKc"/>
    <property type="match status" value="1"/>
</dbReference>
<dbReference type="SUPFAM" id="SSF56112">
    <property type="entry name" value="Protein kinase-like (PK-like)"/>
    <property type="match status" value="1"/>
</dbReference>
<evidence type="ECO:0000256" key="8">
    <source>
        <dbReference type="ARBA" id="ARBA00048679"/>
    </source>
</evidence>
<keyword evidence="2" id="KW-0723">Serine/threonine-protein kinase</keyword>
<name>A0A8H3EMK0_9LECA</name>
<evidence type="ECO:0000256" key="2">
    <source>
        <dbReference type="ARBA" id="ARBA00022527"/>
    </source>
</evidence>
<dbReference type="Gene3D" id="3.30.200.20">
    <property type="entry name" value="Phosphorylase Kinase, domain 1"/>
    <property type="match status" value="1"/>
</dbReference>
<proteinExistence type="predicted"/>
<dbReference type="InterPro" id="IPR000719">
    <property type="entry name" value="Prot_kinase_dom"/>
</dbReference>
<dbReference type="GO" id="GO:0005524">
    <property type="term" value="F:ATP binding"/>
    <property type="evidence" value="ECO:0007669"/>
    <property type="project" value="UniProtKB-KW"/>
</dbReference>
<evidence type="ECO:0000313" key="13">
    <source>
        <dbReference type="Proteomes" id="UP000664169"/>
    </source>
</evidence>
<protein>
    <recommendedName>
        <fullName evidence="1">non-specific serine/threonine protein kinase</fullName>
        <ecNumber evidence="1">2.7.11.1</ecNumber>
    </recommendedName>
</protein>
<feature type="coiled-coil region" evidence="9">
    <location>
        <begin position="315"/>
        <end position="349"/>
    </location>
</feature>
<comment type="catalytic activity">
    <reaction evidence="8">
        <text>L-seryl-[protein] + ATP = O-phospho-L-seryl-[protein] + ADP + H(+)</text>
        <dbReference type="Rhea" id="RHEA:17989"/>
        <dbReference type="Rhea" id="RHEA-COMP:9863"/>
        <dbReference type="Rhea" id="RHEA-COMP:11604"/>
        <dbReference type="ChEBI" id="CHEBI:15378"/>
        <dbReference type="ChEBI" id="CHEBI:29999"/>
        <dbReference type="ChEBI" id="CHEBI:30616"/>
        <dbReference type="ChEBI" id="CHEBI:83421"/>
        <dbReference type="ChEBI" id="CHEBI:456216"/>
        <dbReference type="EC" id="2.7.11.1"/>
    </reaction>
</comment>
<keyword evidence="6" id="KW-0067">ATP-binding</keyword>
<dbReference type="InterPro" id="IPR008271">
    <property type="entry name" value="Ser/Thr_kinase_AS"/>
</dbReference>
<dbReference type="PROSITE" id="PS00108">
    <property type="entry name" value="PROTEIN_KINASE_ST"/>
    <property type="match status" value="1"/>
</dbReference>
<evidence type="ECO:0000256" key="9">
    <source>
        <dbReference type="SAM" id="Coils"/>
    </source>
</evidence>
<dbReference type="GO" id="GO:0004674">
    <property type="term" value="F:protein serine/threonine kinase activity"/>
    <property type="evidence" value="ECO:0007669"/>
    <property type="project" value="UniProtKB-KW"/>
</dbReference>
<dbReference type="InterPro" id="IPR051131">
    <property type="entry name" value="NEK_Ser/Thr_kinase_NIMA"/>
</dbReference>
<evidence type="ECO:0000256" key="3">
    <source>
        <dbReference type="ARBA" id="ARBA00022679"/>
    </source>
</evidence>
<feature type="region of interest" description="Disordered" evidence="10">
    <location>
        <begin position="527"/>
        <end position="615"/>
    </location>
</feature>
<feature type="compositionally biased region" description="Polar residues" evidence="10">
    <location>
        <begin position="581"/>
        <end position="607"/>
    </location>
</feature>
<evidence type="ECO:0000259" key="11">
    <source>
        <dbReference type="PROSITE" id="PS50011"/>
    </source>
</evidence>
<organism evidence="12 13">
    <name type="scientific">Gomphillus americanus</name>
    <dbReference type="NCBI Taxonomy" id="1940652"/>
    <lineage>
        <taxon>Eukaryota</taxon>
        <taxon>Fungi</taxon>
        <taxon>Dikarya</taxon>
        <taxon>Ascomycota</taxon>
        <taxon>Pezizomycotina</taxon>
        <taxon>Lecanoromycetes</taxon>
        <taxon>OSLEUM clade</taxon>
        <taxon>Ostropomycetidae</taxon>
        <taxon>Ostropales</taxon>
        <taxon>Graphidaceae</taxon>
        <taxon>Gomphilloideae</taxon>
        <taxon>Gomphillus</taxon>
    </lineage>
</organism>
<keyword evidence="13" id="KW-1185">Reference proteome</keyword>
<evidence type="ECO:0000256" key="7">
    <source>
        <dbReference type="ARBA" id="ARBA00047899"/>
    </source>
</evidence>
<comment type="catalytic activity">
    <reaction evidence="7">
        <text>L-threonyl-[protein] + ATP = O-phospho-L-threonyl-[protein] + ADP + H(+)</text>
        <dbReference type="Rhea" id="RHEA:46608"/>
        <dbReference type="Rhea" id="RHEA-COMP:11060"/>
        <dbReference type="Rhea" id="RHEA-COMP:11605"/>
        <dbReference type="ChEBI" id="CHEBI:15378"/>
        <dbReference type="ChEBI" id="CHEBI:30013"/>
        <dbReference type="ChEBI" id="CHEBI:30616"/>
        <dbReference type="ChEBI" id="CHEBI:61977"/>
        <dbReference type="ChEBI" id="CHEBI:456216"/>
        <dbReference type="EC" id="2.7.11.1"/>
    </reaction>
</comment>
<comment type="caution">
    <text evidence="12">The sequence shown here is derived from an EMBL/GenBank/DDBJ whole genome shotgun (WGS) entry which is preliminary data.</text>
</comment>
<evidence type="ECO:0000256" key="1">
    <source>
        <dbReference type="ARBA" id="ARBA00012513"/>
    </source>
</evidence>